<dbReference type="Proteomes" id="UP001281761">
    <property type="component" value="Unassembled WGS sequence"/>
</dbReference>
<keyword evidence="2" id="KW-0812">Transmembrane</keyword>
<feature type="transmembrane region" description="Helical" evidence="2">
    <location>
        <begin position="79"/>
        <end position="99"/>
    </location>
</feature>
<feature type="compositionally biased region" description="Basic and acidic residues" evidence="1">
    <location>
        <begin position="137"/>
        <end position="151"/>
    </location>
</feature>
<feature type="compositionally biased region" description="Basic residues" evidence="1">
    <location>
        <begin position="170"/>
        <end position="179"/>
    </location>
</feature>
<name>A0ABQ9Y0A2_9EUKA</name>
<reference evidence="3 4" key="1">
    <citation type="journal article" date="2022" name="bioRxiv">
        <title>Genomics of Preaxostyla Flagellates Illuminates Evolutionary Transitions and the Path Towards Mitochondrial Loss.</title>
        <authorList>
            <person name="Novak L.V.F."/>
            <person name="Treitli S.C."/>
            <person name="Pyrih J."/>
            <person name="Halakuc P."/>
            <person name="Pipaliya S.V."/>
            <person name="Vacek V."/>
            <person name="Brzon O."/>
            <person name="Soukal P."/>
            <person name="Eme L."/>
            <person name="Dacks J.B."/>
            <person name="Karnkowska A."/>
            <person name="Elias M."/>
            <person name="Hampl V."/>
        </authorList>
    </citation>
    <scope>NUCLEOTIDE SEQUENCE [LARGE SCALE GENOMIC DNA]</scope>
    <source>
        <strain evidence="3">NAU3</strain>
        <tissue evidence="3">Gut</tissue>
    </source>
</reference>
<evidence type="ECO:0000313" key="4">
    <source>
        <dbReference type="Proteomes" id="UP001281761"/>
    </source>
</evidence>
<protein>
    <submittedName>
        <fullName evidence="3">Uncharacterized protein</fullName>
    </submittedName>
</protein>
<accession>A0ABQ9Y0A2</accession>
<evidence type="ECO:0000256" key="1">
    <source>
        <dbReference type="SAM" id="MobiDB-lite"/>
    </source>
</evidence>
<comment type="caution">
    <text evidence="3">The sequence shown here is derived from an EMBL/GenBank/DDBJ whole genome shotgun (WGS) entry which is preliminary data.</text>
</comment>
<dbReference type="EMBL" id="JARBJD010000049">
    <property type="protein sequence ID" value="KAK2957149.1"/>
    <property type="molecule type" value="Genomic_DNA"/>
</dbReference>
<sequence length="179" mass="20630">MVRLSSVIVNGLLLHQCLSGLMHGYNYFTTTKDAIPIKTETYEASLFLSTFHQFFGFFLVMYNATILISVLFGHNRQVLIFSLCIAQFLMYSTFLYAKVRHSGEIGPPFSVAYLITCVLSSVFALLIIIRRFFVKQSDDHKRREEAEKEKSSSSGRYSPGMKNQDQQRNPPRRRKRSPK</sequence>
<feature type="compositionally biased region" description="Low complexity" evidence="1">
    <location>
        <begin position="152"/>
        <end position="169"/>
    </location>
</feature>
<organism evidence="3 4">
    <name type="scientific">Blattamonas nauphoetae</name>
    <dbReference type="NCBI Taxonomy" id="2049346"/>
    <lineage>
        <taxon>Eukaryota</taxon>
        <taxon>Metamonada</taxon>
        <taxon>Preaxostyla</taxon>
        <taxon>Oxymonadida</taxon>
        <taxon>Blattamonas</taxon>
    </lineage>
</organism>
<keyword evidence="2" id="KW-0472">Membrane</keyword>
<feature type="region of interest" description="Disordered" evidence="1">
    <location>
        <begin position="137"/>
        <end position="179"/>
    </location>
</feature>
<evidence type="ECO:0000313" key="3">
    <source>
        <dbReference type="EMBL" id="KAK2957149.1"/>
    </source>
</evidence>
<evidence type="ECO:0000256" key="2">
    <source>
        <dbReference type="SAM" id="Phobius"/>
    </source>
</evidence>
<keyword evidence="4" id="KW-1185">Reference proteome</keyword>
<keyword evidence="2" id="KW-1133">Transmembrane helix</keyword>
<feature type="transmembrane region" description="Helical" evidence="2">
    <location>
        <begin position="111"/>
        <end position="133"/>
    </location>
</feature>
<proteinExistence type="predicted"/>
<feature type="transmembrane region" description="Helical" evidence="2">
    <location>
        <begin position="54"/>
        <end position="72"/>
    </location>
</feature>
<gene>
    <name evidence="3" type="ORF">BLNAU_7979</name>
</gene>